<evidence type="ECO:0000256" key="5">
    <source>
        <dbReference type="ARBA" id="ARBA00022670"/>
    </source>
</evidence>
<dbReference type="InterPro" id="IPR013784">
    <property type="entry name" value="Carb-bd-like_fold"/>
</dbReference>
<keyword evidence="12" id="KW-0732">Signal</keyword>
<dbReference type="Pfam" id="PF00754">
    <property type="entry name" value="F5_F8_type_C"/>
    <property type="match status" value="1"/>
</dbReference>
<keyword evidence="8" id="KW-0862">Zinc</keyword>
<dbReference type="SUPFAM" id="SSF55486">
    <property type="entry name" value="Metalloproteases ('zincins'), catalytic domain"/>
    <property type="match status" value="1"/>
</dbReference>
<protein>
    <submittedName>
        <fullName evidence="14">Coagulation factor 5/8 type-like protein</fullName>
    </submittedName>
</protein>
<dbReference type="PANTHER" id="PTHR33478">
    <property type="entry name" value="EXTRACELLULAR METALLOPROTEINASE MEP"/>
    <property type="match status" value="1"/>
</dbReference>
<dbReference type="Gene3D" id="2.60.120.260">
    <property type="entry name" value="Galactose-binding domain-like"/>
    <property type="match status" value="1"/>
</dbReference>
<evidence type="ECO:0000256" key="1">
    <source>
        <dbReference type="ARBA" id="ARBA00001947"/>
    </source>
</evidence>
<dbReference type="PROSITE" id="PS50022">
    <property type="entry name" value="FA58C_3"/>
    <property type="match status" value="1"/>
</dbReference>
<dbReference type="Gene3D" id="3.10.170.10">
    <property type="match status" value="1"/>
</dbReference>
<dbReference type="EMBL" id="LRFC01000012">
    <property type="protein sequence ID" value="KZE67220.1"/>
    <property type="molecule type" value="Genomic_DNA"/>
</dbReference>
<keyword evidence="15" id="KW-1185">Reference proteome</keyword>
<dbReference type="Gene3D" id="1.10.390.10">
    <property type="entry name" value="Neutral Protease Domain 2"/>
    <property type="match status" value="1"/>
</dbReference>
<evidence type="ECO:0000256" key="8">
    <source>
        <dbReference type="ARBA" id="ARBA00022833"/>
    </source>
</evidence>
<dbReference type="InterPro" id="IPR050371">
    <property type="entry name" value="Fungal_virulence_M36"/>
</dbReference>
<evidence type="ECO:0000256" key="3">
    <source>
        <dbReference type="ARBA" id="ARBA00006006"/>
    </source>
</evidence>
<dbReference type="GO" id="GO:0006508">
    <property type="term" value="P:proteolysis"/>
    <property type="evidence" value="ECO:0007669"/>
    <property type="project" value="UniProtKB-KW"/>
</dbReference>
<evidence type="ECO:0000256" key="2">
    <source>
        <dbReference type="ARBA" id="ARBA00004613"/>
    </source>
</evidence>
<feature type="region of interest" description="Disordered" evidence="11">
    <location>
        <begin position="666"/>
        <end position="685"/>
    </location>
</feature>
<keyword evidence="10" id="KW-0865">Zymogen</keyword>
<dbReference type="SUPFAM" id="SSF49452">
    <property type="entry name" value="Starch-binding domain-like"/>
    <property type="match status" value="1"/>
</dbReference>
<dbReference type="InterPro" id="IPR001842">
    <property type="entry name" value="Peptidase_M36"/>
</dbReference>
<evidence type="ECO:0000256" key="9">
    <source>
        <dbReference type="ARBA" id="ARBA00023049"/>
    </source>
</evidence>
<evidence type="ECO:0000256" key="4">
    <source>
        <dbReference type="ARBA" id="ARBA00022525"/>
    </source>
</evidence>
<dbReference type="GO" id="GO:0004222">
    <property type="term" value="F:metalloendopeptidase activity"/>
    <property type="evidence" value="ECO:0007669"/>
    <property type="project" value="InterPro"/>
</dbReference>
<feature type="chain" id="PRO_5007845459" evidence="12">
    <location>
        <begin position="33"/>
        <end position="1075"/>
    </location>
</feature>
<keyword evidence="5" id="KW-0645">Protease</keyword>
<dbReference type="InterPro" id="IPR027268">
    <property type="entry name" value="Peptidase_M4/M1_CTD_sf"/>
</dbReference>
<comment type="subcellular location">
    <subcellularLocation>
        <location evidence="2">Secreted</location>
    </subcellularLocation>
</comment>
<evidence type="ECO:0000256" key="7">
    <source>
        <dbReference type="ARBA" id="ARBA00022801"/>
    </source>
</evidence>
<sequence length="1075" mass="114885">MSLNKKTLTRTFLSSALLASQLLGSSSLPVNALSEDELSKKAGEHQHEAFDIRKDLPAVMPADTQIQAANELIQSSGSGTKISWNSTFGTPSFITKNKGYLTPPSSYNSETIARNWLKSNAEVFGITSEQIDSLSIIKNHKIPGNDLQTVVFQQSFSGIESANGGRIIIAVNKDGRILSVASNTSKASKLDEAHKLSSKEALISVVKEHLPNLSYTPSLNGTKHRWEEYAAGGSLPTVQRVKKSSFVTPDGVRPAYRVLFIEKLNKGKEVVIDGVTGETLFERSLVHNLDPEGLIFENYPGAASGGKQVLKSFNGDPAASPQGWLLPATDAGITTLGNNADTYVNWSNFLVPEGAGLIRPVNPLGKFKYAFKNTWNETHGQILPPSYAEDADSASTNLFYHHNVFHDYFYKLGWTESAGNLQASNFGKGGMEGDPILGLVQAGAASGGEPTYTGRDNAYMLTLPDGIPAWSGMFLWEPIKGAFEGEYTDGDFDAGIIYHEYSHALSNRYVAGGESLNSHQAGSMGEAWGDWFGMHYLVKNGLQKDPVVGAYVTGNPDRGIRSWALDDAPLQFGDIGFDIVGPEVHADGEIWAAILWHVRDSLIAELGKEKGETVAEHIIMDAMPISAPDPSMDDMRTAIIAADQDRYGGEHYDLLWKAFSQRGLGASAKSQSGDDTDPKPAYDHPVTGQNGMLAGKIINASTNKPVKDAKIIIGQYEARTSPVALSSDKGGFSLPMVSGTYDVTIQARGFGSTTFKDVAITAGKIESLNVNLSPNLASAANGAELVSVTDQTDTHPAKNALDDTEATVFSSQTKEEGFNGAEFVVDLAGDKPATVSSVQISAFKDIAKARFSALKDFTVQTSLDGENWTTVKDGTFTAGKPRPATPDLHYKTFNLAEPVKANFVKFIAKSAQDNSLGNVQVAEVQVFAERSSKVSALPPVVTDPFKAEGIILSGNPATGIGSLADLNATGSVTQNEFITTQNPEPASQGVDGYVVSLPEQYRDGLHNVTVSGPDGGSHDLDVYFYDSAFNLIGSMATAGANESGVVPGGTSYIYVGLYTGANVPFTVEVKSPFGN</sequence>
<comment type="cofactor">
    <cofactor evidence="1">
        <name>Zn(2+)</name>
        <dbReference type="ChEBI" id="CHEBI:29105"/>
    </cofactor>
</comment>
<dbReference type="InterPro" id="IPR008979">
    <property type="entry name" value="Galactose-bd-like_sf"/>
</dbReference>
<gene>
    <name evidence="14" type="ORF">AWM68_05025</name>
</gene>
<organism evidence="14 15">
    <name type="scientific">Fictibacillus phosphorivorans</name>
    <dbReference type="NCBI Taxonomy" id="1221500"/>
    <lineage>
        <taxon>Bacteria</taxon>
        <taxon>Bacillati</taxon>
        <taxon>Bacillota</taxon>
        <taxon>Bacilli</taxon>
        <taxon>Bacillales</taxon>
        <taxon>Fictibacillaceae</taxon>
        <taxon>Fictibacillus</taxon>
    </lineage>
</organism>
<dbReference type="Pfam" id="PF13620">
    <property type="entry name" value="CarboxypepD_reg"/>
    <property type="match status" value="1"/>
</dbReference>
<dbReference type="Pfam" id="PF02128">
    <property type="entry name" value="Peptidase_M36"/>
    <property type="match status" value="1"/>
</dbReference>
<keyword evidence="4" id="KW-0964">Secreted</keyword>
<feature type="signal peptide" evidence="12">
    <location>
        <begin position="1"/>
        <end position="32"/>
    </location>
</feature>
<dbReference type="RefSeq" id="WP_066240025.1">
    <property type="nucleotide sequence ID" value="NZ_LRFC01000012.1"/>
</dbReference>
<evidence type="ECO:0000259" key="13">
    <source>
        <dbReference type="PROSITE" id="PS50022"/>
    </source>
</evidence>
<accession>A0A163RNF8</accession>
<dbReference type="PANTHER" id="PTHR33478:SF1">
    <property type="entry name" value="EXTRACELLULAR METALLOPROTEINASE MEP"/>
    <property type="match status" value="1"/>
</dbReference>
<evidence type="ECO:0000256" key="6">
    <source>
        <dbReference type="ARBA" id="ARBA00022723"/>
    </source>
</evidence>
<comment type="similarity">
    <text evidence="3">Belongs to the peptidase M36 family.</text>
</comment>
<dbReference type="GO" id="GO:0008270">
    <property type="term" value="F:zinc ion binding"/>
    <property type="evidence" value="ECO:0007669"/>
    <property type="project" value="InterPro"/>
</dbReference>
<evidence type="ECO:0000256" key="12">
    <source>
        <dbReference type="SAM" id="SignalP"/>
    </source>
</evidence>
<keyword evidence="9" id="KW-0482">Metalloprotease</keyword>
<dbReference type="CDD" id="cd09596">
    <property type="entry name" value="M36"/>
    <property type="match status" value="1"/>
</dbReference>
<feature type="domain" description="F5/8 type C" evidence="13">
    <location>
        <begin position="765"/>
        <end position="929"/>
    </location>
</feature>
<dbReference type="SUPFAM" id="SSF49785">
    <property type="entry name" value="Galactose-binding domain-like"/>
    <property type="match status" value="1"/>
</dbReference>
<evidence type="ECO:0000256" key="10">
    <source>
        <dbReference type="ARBA" id="ARBA00023145"/>
    </source>
</evidence>
<keyword evidence="6" id="KW-0479">Metal-binding</keyword>
<dbReference type="GO" id="GO:0005615">
    <property type="term" value="C:extracellular space"/>
    <property type="evidence" value="ECO:0007669"/>
    <property type="project" value="InterPro"/>
</dbReference>
<comment type="caution">
    <text evidence="14">The sequence shown here is derived from an EMBL/GenBank/DDBJ whole genome shotgun (WGS) entry which is preliminary data.</text>
</comment>
<reference evidence="15" key="1">
    <citation type="submission" date="2016-01" db="EMBL/GenBank/DDBJ databases">
        <title>Draft genome of Chromobacterium sp. F49.</title>
        <authorList>
            <person name="Hong K.W."/>
        </authorList>
    </citation>
    <scope>NUCLEOTIDE SEQUENCE [LARGE SCALE GENOMIC DNA]</scope>
    <source>
        <strain evidence="15">P7IIIA</strain>
    </source>
</reference>
<dbReference type="InterPro" id="IPR000421">
    <property type="entry name" value="FA58C"/>
</dbReference>
<evidence type="ECO:0000256" key="11">
    <source>
        <dbReference type="SAM" id="MobiDB-lite"/>
    </source>
</evidence>
<evidence type="ECO:0000313" key="14">
    <source>
        <dbReference type="EMBL" id="KZE67220.1"/>
    </source>
</evidence>
<dbReference type="Proteomes" id="UP000076567">
    <property type="component" value="Unassembled WGS sequence"/>
</dbReference>
<evidence type="ECO:0000313" key="15">
    <source>
        <dbReference type="Proteomes" id="UP000076567"/>
    </source>
</evidence>
<proteinExistence type="inferred from homology"/>
<dbReference type="Gene3D" id="2.60.40.1120">
    <property type="entry name" value="Carboxypeptidase-like, regulatory domain"/>
    <property type="match status" value="1"/>
</dbReference>
<keyword evidence="7" id="KW-0378">Hydrolase</keyword>
<name>A0A163RNF8_9BACL</name>
<dbReference type="OrthoDB" id="5289240at2"/>
<dbReference type="GO" id="GO:0030246">
    <property type="term" value="F:carbohydrate binding"/>
    <property type="evidence" value="ECO:0007669"/>
    <property type="project" value="InterPro"/>
</dbReference>
<dbReference type="AlphaFoldDB" id="A0A163RNF8"/>